<organism evidence="1 2">
    <name type="scientific">Thermogemmatispora tikiterensis</name>
    <dbReference type="NCBI Taxonomy" id="1825093"/>
    <lineage>
        <taxon>Bacteria</taxon>
        <taxon>Bacillati</taxon>
        <taxon>Chloroflexota</taxon>
        <taxon>Ktedonobacteria</taxon>
        <taxon>Thermogemmatisporales</taxon>
        <taxon>Thermogemmatisporaceae</taxon>
        <taxon>Thermogemmatispora</taxon>
    </lineage>
</organism>
<evidence type="ECO:0000313" key="2">
    <source>
        <dbReference type="Proteomes" id="UP000248706"/>
    </source>
</evidence>
<dbReference type="Proteomes" id="UP000248706">
    <property type="component" value="Unassembled WGS sequence"/>
</dbReference>
<dbReference type="AlphaFoldDB" id="A0A328VLZ8"/>
<reference evidence="1 2" key="1">
    <citation type="submission" date="2016-08" db="EMBL/GenBank/DDBJ databases">
        <title>Analysis of Carbohydrate Active Enzymes in Thermogemmatispora T81 Reveals Carbohydrate Degradation Ability.</title>
        <authorList>
            <person name="Tomazini A."/>
            <person name="Lal S."/>
            <person name="Stott M."/>
            <person name="Henrissat B."/>
            <person name="Polikarpov I."/>
            <person name="Sparling R."/>
            <person name="Levin D.B."/>
        </authorList>
    </citation>
    <scope>NUCLEOTIDE SEQUENCE [LARGE SCALE GENOMIC DNA]</scope>
    <source>
        <strain evidence="1 2">T81</strain>
    </source>
</reference>
<dbReference type="OrthoDB" id="148136at2"/>
<proteinExistence type="predicted"/>
<dbReference type="RefSeq" id="WP_112429568.1">
    <property type="nucleotide sequence ID" value="NZ_MCIF01000002.1"/>
</dbReference>
<sequence length="310" mass="34939">MSFTARDLRYEPEKSFPALEAFLRQRAQRYLGPLQYDAEEVDLVVNHVVERLVALGLLGGGDRQPETVLDRLSEAQFYAFLNNCVHHKAIDRLRRQHRQMLPFSVLQESEDSQGEADPLGEITTSLWGVPPFAHPEEAALAAVTQQELRILLKHCIKALASAPRQLRAVLQELETLGAVDLARQVVEELQAISITPLPAETPLAHLSQHRDHAYKKLRTCLQSQSSNLAVVVALRLTEYEALLSSRSTEATGELAVPIQDLVRQGLTLAEVQRGLRQLTFEGLLNWHEGDEVVHLDAARLRRLARYYRVE</sequence>
<accession>A0A328VLZ8</accession>
<evidence type="ECO:0000313" key="1">
    <source>
        <dbReference type="EMBL" id="RAQ96194.1"/>
    </source>
</evidence>
<dbReference type="EMBL" id="MCIF01000002">
    <property type="protein sequence ID" value="RAQ96194.1"/>
    <property type="molecule type" value="Genomic_DNA"/>
</dbReference>
<comment type="caution">
    <text evidence="1">The sequence shown here is derived from an EMBL/GenBank/DDBJ whole genome shotgun (WGS) entry which is preliminary data.</text>
</comment>
<gene>
    <name evidence="1" type="ORF">A4R35_11680</name>
</gene>
<keyword evidence="2" id="KW-1185">Reference proteome</keyword>
<name>A0A328VLZ8_9CHLR</name>
<protein>
    <submittedName>
        <fullName evidence="1">Uncharacterized protein</fullName>
    </submittedName>
</protein>